<evidence type="ECO:0000259" key="3">
    <source>
        <dbReference type="Pfam" id="PF13229"/>
    </source>
</evidence>
<protein>
    <recommendedName>
        <fullName evidence="3">Right handed beta helix domain-containing protein</fullName>
    </recommendedName>
</protein>
<proteinExistence type="predicted"/>
<keyword evidence="2" id="KW-1133">Transmembrane helix</keyword>
<dbReference type="InterPro" id="IPR011050">
    <property type="entry name" value="Pectin_lyase_fold/virulence"/>
</dbReference>
<keyword evidence="2" id="KW-0812">Transmembrane</keyword>
<evidence type="ECO:0000256" key="2">
    <source>
        <dbReference type="SAM" id="Phobius"/>
    </source>
</evidence>
<feature type="domain" description="Right handed beta helix" evidence="3">
    <location>
        <begin position="195"/>
        <end position="391"/>
    </location>
</feature>
<evidence type="ECO:0000313" key="4">
    <source>
        <dbReference type="EMBL" id="WVN90402.1"/>
    </source>
</evidence>
<reference evidence="4" key="2">
    <citation type="journal article" date="2022" name="Elife">
        <title>Obligate sexual reproduction of a homothallic fungus closely related to the Cryptococcus pathogenic species complex.</title>
        <authorList>
            <person name="Passer A.R."/>
            <person name="Clancey S.A."/>
            <person name="Shea T."/>
            <person name="David-Palma M."/>
            <person name="Averette A.F."/>
            <person name="Boekhout T."/>
            <person name="Porcel B.M."/>
            <person name="Nowrousian M."/>
            <person name="Cuomo C.A."/>
            <person name="Sun S."/>
            <person name="Heitman J."/>
            <person name="Coelho M.A."/>
        </authorList>
    </citation>
    <scope>NUCLEOTIDE SEQUENCE</scope>
    <source>
        <strain evidence="4">CBS 7841</strain>
    </source>
</reference>
<feature type="region of interest" description="Disordered" evidence="1">
    <location>
        <begin position="458"/>
        <end position="504"/>
    </location>
</feature>
<evidence type="ECO:0000313" key="5">
    <source>
        <dbReference type="Proteomes" id="UP000094043"/>
    </source>
</evidence>
<dbReference type="VEuPathDB" id="FungiDB:L203_03515"/>
<dbReference type="Pfam" id="PF13229">
    <property type="entry name" value="Beta_helix"/>
    <property type="match status" value="1"/>
</dbReference>
<reference evidence="4" key="3">
    <citation type="submission" date="2024-01" db="EMBL/GenBank/DDBJ databases">
        <authorList>
            <person name="Coelho M.A."/>
            <person name="David-Palma M."/>
            <person name="Shea T."/>
            <person name="Sun S."/>
            <person name="Cuomo C.A."/>
            <person name="Heitman J."/>
        </authorList>
    </citation>
    <scope>NUCLEOTIDE SEQUENCE</scope>
    <source>
        <strain evidence="4">CBS 7841</strain>
    </source>
</reference>
<keyword evidence="5" id="KW-1185">Reference proteome</keyword>
<gene>
    <name evidence="4" type="ORF">L203_105638</name>
</gene>
<keyword evidence="2" id="KW-0472">Membrane</keyword>
<dbReference type="Proteomes" id="UP000094043">
    <property type="component" value="Chromosome 7"/>
</dbReference>
<dbReference type="GeneID" id="91089847"/>
<accession>A0A1E3IF76</accession>
<dbReference type="EMBL" id="CP143790">
    <property type="protein sequence ID" value="WVN90402.1"/>
    <property type="molecule type" value="Genomic_DNA"/>
</dbReference>
<feature type="compositionally biased region" description="Polar residues" evidence="1">
    <location>
        <begin position="466"/>
        <end position="489"/>
    </location>
</feature>
<sequence length="716" mass="79252">MSSDPAASQAVLSIYCARQQRRRSSWSTLGMSLASLEPWGILDACFFRKYEIPIAHGYNRRCVHLAPLLVTIFLLSFLTFVSAAPSCVRFADYDSINQMFVNGGPGTKVLLCPNRLYRLSGPIIFTAADQELATYGYPTGSERAVLRVEGRDTITAIQGDCRRCARVSVKNLIVNGNRKKLGRTKNMDLTTGLVILGGNEGQSIYNSLITNPRGFTAIHIREGDKLQCTGAIIEKNEIGPAGEEYDPKIDGDDPEMSPHGRPLADGISIACRDSFVRDNTFYDNTNAAIVVYGSPGTLIHANHIFARTLSAMAGILLVDFTPFDGDYTGTMIKSNIIDAVSRTVRVGIGLGPTVWSDDTETVLSGGSVIGNAIKGNHIGYGIAAAGLKNWSVKDNWEEAHYEGTRSARCFDEPVNPDPMGFLYNKATIEDSVFQEGFKDHNFQYLVCIDGVQNEVNSPKLDLPSIPQENGHLNNGGSDDANPNDSSLSVESFAKESVPEDDMPNRMFSTGSDMMDDVLEHSHQRMMDVIDQLKRKVDSFSVSAQKEGGRIQIQRAADSSLLIQLEKLQRRIEHVELLQRTQLDNAAQIRSSMQTWFREMTATADWQYDILLNSRHKLELASHPPDQPIDPSLLREYTHRTGLAPTGDAVLLEDQPHLSVEREGLRFLGERARQANEHEILTKTTFLKLLVIGSSIMTLVWAGTKWWTEGRVHGKLL</sequence>
<dbReference type="Gene3D" id="2.160.20.10">
    <property type="entry name" value="Single-stranded right-handed beta-helix, Pectin lyase-like"/>
    <property type="match status" value="1"/>
</dbReference>
<dbReference type="OrthoDB" id="2587928at2759"/>
<dbReference type="InterPro" id="IPR039448">
    <property type="entry name" value="Beta_helix"/>
</dbReference>
<reference evidence="4" key="1">
    <citation type="submission" date="2016-06" db="EMBL/GenBank/DDBJ databases">
        <authorList>
            <person name="Cuomo C."/>
            <person name="Litvintseva A."/>
            <person name="Heitman J."/>
            <person name="Chen Y."/>
            <person name="Sun S."/>
            <person name="Springer D."/>
            <person name="Dromer F."/>
            <person name="Young S."/>
            <person name="Zeng Q."/>
            <person name="Chapman S."/>
            <person name="Gujja S."/>
            <person name="Saif S."/>
            <person name="Birren B."/>
        </authorList>
    </citation>
    <scope>NUCLEOTIDE SEQUENCE</scope>
    <source>
        <strain evidence="4">CBS 7841</strain>
    </source>
</reference>
<name>A0A1E3IF76_9TREE</name>
<evidence type="ECO:0000256" key="1">
    <source>
        <dbReference type="SAM" id="MobiDB-lite"/>
    </source>
</evidence>
<dbReference type="RefSeq" id="XP_066071102.1">
    <property type="nucleotide sequence ID" value="XM_066215005.1"/>
</dbReference>
<dbReference type="InterPro" id="IPR012334">
    <property type="entry name" value="Pectin_lyas_fold"/>
</dbReference>
<organism evidence="4 5">
    <name type="scientific">Cryptococcus depauperatus CBS 7841</name>
    <dbReference type="NCBI Taxonomy" id="1295531"/>
    <lineage>
        <taxon>Eukaryota</taxon>
        <taxon>Fungi</taxon>
        <taxon>Dikarya</taxon>
        <taxon>Basidiomycota</taxon>
        <taxon>Agaricomycotina</taxon>
        <taxon>Tremellomycetes</taxon>
        <taxon>Tremellales</taxon>
        <taxon>Cryptococcaceae</taxon>
        <taxon>Cryptococcus</taxon>
    </lineage>
</organism>
<dbReference type="AlphaFoldDB" id="A0A1E3IF76"/>
<dbReference type="KEGG" id="cdep:91089847"/>
<feature type="transmembrane region" description="Helical" evidence="2">
    <location>
        <begin position="65"/>
        <end position="84"/>
    </location>
</feature>
<dbReference type="SUPFAM" id="SSF51126">
    <property type="entry name" value="Pectin lyase-like"/>
    <property type="match status" value="1"/>
</dbReference>